<accession>A0AAE3IHM4</accession>
<name>A0AAE3IHM4_9FIRM</name>
<sequence>MKITRLSENQRFVFRWWTARELSDYDGIICDGAVRSGKTFCLSASFMTWAMTNFDECIFGLCSKTIVSLKRNILPALRGYMKAMGMTAVEVASKNYMDVSFCGRKNRFYYFGGRDEGSPSLIQGVTLAGVLLDEAALMPRSFIEQAVARCSVAGSKLWFNCNPDNPYHWFKKEWIDKAEEKRLIYRHFVLEDNPTLDRAVIERYHRIYTGTFYERFVLGKWTAAEGLVYPMFDEEKNVFEGDIQCERYVISCDYGTVNPSSFGLWGESGGVWYRLREYYYDSRREGMQKTDEEHYKGLEELADGLCIEKVICDPSAASFIQCIRRHGKFTVQPAKNDVVSGIRLVSDCIKDGRIRINRRCRDTLREINLYRWDEKAGKDAPVKENDHAMDDMRYFAAECLGREKDDFFVLTVEH</sequence>
<keyword evidence="4" id="KW-1185">Reference proteome</keyword>
<gene>
    <name evidence="3" type="ORF">OCV57_11010</name>
</gene>
<evidence type="ECO:0000313" key="3">
    <source>
        <dbReference type="EMBL" id="MCU6706448.1"/>
    </source>
</evidence>
<dbReference type="Gene3D" id="3.40.50.300">
    <property type="entry name" value="P-loop containing nucleotide triphosphate hydrolases"/>
    <property type="match status" value="1"/>
</dbReference>
<dbReference type="EMBL" id="JAOQJZ010000012">
    <property type="protein sequence ID" value="MCU6706448.1"/>
    <property type="molecule type" value="Genomic_DNA"/>
</dbReference>
<feature type="domain" description="Terminase large subunit gp17-like C-terminal" evidence="2">
    <location>
        <begin position="299"/>
        <end position="395"/>
    </location>
</feature>
<proteinExistence type="predicted"/>
<dbReference type="InterPro" id="IPR035421">
    <property type="entry name" value="Terminase_6C"/>
</dbReference>
<organism evidence="3 4">
    <name type="scientific">Hominimerdicola aceti</name>
    <dbReference type="NCBI Taxonomy" id="2981726"/>
    <lineage>
        <taxon>Bacteria</taxon>
        <taxon>Bacillati</taxon>
        <taxon>Bacillota</taxon>
        <taxon>Clostridia</taxon>
        <taxon>Eubacteriales</taxon>
        <taxon>Oscillospiraceae</taxon>
        <taxon>Hominimerdicola</taxon>
    </lineage>
</organism>
<evidence type="ECO:0000259" key="2">
    <source>
        <dbReference type="Pfam" id="PF17289"/>
    </source>
</evidence>
<dbReference type="Proteomes" id="UP001208131">
    <property type="component" value="Unassembled WGS sequence"/>
</dbReference>
<protein>
    <submittedName>
        <fullName evidence="3">PBSX family phage terminase large subunit</fullName>
    </submittedName>
</protein>
<dbReference type="NCBIfam" id="TIGR01547">
    <property type="entry name" value="phage_term_2"/>
    <property type="match status" value="1"/>
</dbReference>
<evidence type="ECO:0000256" key="1">
    <source>
        <dbReference type="ARBA" id="ARBA00022612"/>
    </source>
</evidence>
<reference evidence="3 4" key="1">
    <citation type="journal article" date="2021" name="ISME Commun">
        <title>Automated analysis of genomic sequences facilitates high-throughput and comprehensive description of bacteria.</title>
        <authorList>
            <person name="Hitch T.C.A."/>
        </authorList>
    </citation>
    <scope>NUCLEOTIDE SEQUENCE [LARGE SCALE GENOMIC DNA]</scope>
    <source>
        <strain evidence="3 4">Sanger_31</strain>
    </source>
</reference>
<dbReference type="InterPro" id="IPR027417">
    <property type="entry name" value="P-loop_NTPase"/>
</dbReference>
<dbReference type="AlphaFoldDB" id="A0AAE3IHM4"/>
<dbReference type="Pfam" id="PF03237">
    <property type="entry name" value="Terminase_6N"/>
    <property type="match status" value="1"/>
</dbReference>
<dbReference type="Gene3D" id="3.30.420.280">
    <property type="match status" value="1"/>
</dbReference>
<dbReference type="InterPro" id="IPR006437">
    <property type="entry name" value="Phage_terminase_lsu"/>
</dbReference>
<dbReference type="RefSeq" id="WP_256322518.1">
    <property type="nucleotide sequence ID" value="NZ_JAOQJZ010000012.1"/>
</dbReference>
<evidence type="ECO:0000313" key="4">
    <source>
        <dbReference type="Proteomes" id="UP001208131"/>
    </source>
</evidence>
<dbReference type="Pfam" id="PF17289">
    <property type="entry name" value="Terminase_6C"/>
    <property type="match status" value="1"/>
</dbReference>
<keyword evidence="1" id="KW-1188">Viral release from host cell</keyword>
<comment type="caution">
    <text evidence="3">The sequence shown here is derived from an EMBL/GenBank/DDBJ whole genome shotgun (WGS) entry which is preliminary data.</text>
</comment>